<gene>
    <name evidence="2" type="ORF">PACLA_8A071782</name>
</gene>
<feature type="compositionally biased region" description="Polar residues" evidence="1">
    <location>
        <begin position="104"/>
        <end position="117"/>
    </location>
</feature>
<name>A0A6S7KPJ4_PARCT</name>
<feature type="compositionally biased region" description="Acidic residues" evidence="1">
    <location>
        <begin position="118"/>
        <end position="129"/>
    </location>
</feature>
<feature type="region of interest" description="Disordered" evidence="1">
    <location>
        <begin position="23"/>
        <end position="129"/>
    </location>
</feature>
<accession>A0A6S7KPJ4</accession>
<feature type="compositionally biased region" description="Acidic residues" evidence="1">
    <location>
        <begin position="39"/>
        <end position="48"/>
    </location>
</feature>
<sequence length="129" mass="14354">MLICAWRTIVGNNPRRFCGGVTFATSRSGREGPLVGELNSDDDSTSEEIQEHNNSSSDGEKRRDDMEGCRLTEDNVVKESPQTKWTKLAESRDGETTHNERSKTTTVSVEQPLNDDQLSNDEETMDSGT</sequence>
<reference evidence="2" key="1">
    <citation type="submission" date="2020-04" db="EMBL/GenBank/DDBJ databases">
        <authorList>
            <person name="Alioto T."/>
            <person name="Alioto T."/>
            <person name="Gomez Garrido J."/>
        </authorList>
    </citation>
    <scope>NUCLEOTIDE SEQUENCE</scope>
    <source>
        <strain evidence="2">A484AB</strain>
    </source>
</reference>
<evidence type="ECO:0000313" key="3">
    <source>
        <dbReference type="Proteomes" id="UP001152795"/>
    </source>
</evidence>
<protein>
    <submittedName>
        <fullName evidence="2">Uncharacterized protein</fullName>
    </submittedName>
</protein>
<comment type="caution">
    <text evidence="2">The sequence shown here is derived from an EMBL/GenBank/DDBJ whole genome shotgun (WGS) entry which is preliminary data.</text>
</comment>
<feature type="compositionally biased region" description="Basic and acidic residues" evidence="1">
    <location>
        <begin position="87"/>
        <end position="103"/>
    </location>
</feature>
<feature type="compositionally biased region" description="Basic and acidic residues" evidence="1">
    <location>
        <begin position="58"/>
        <end position="77"/>
    </location>
</feature>
<organism evidence="2 3">
    <name type="scientific">Paramuricea clavata</name>
    <name type="common">Red gorgonian</name>
    <name type="synonym">Violescent sea-whip</name>
    <dbReference type="NCBI Taxonomy" id="317549"/>
    <lineage>
        <taxon>Eukaryota</taxon>
        <taxon>Metazoa</taxon>
        <taxon>Cnidaria</taxon>
        <taxon>Anthozoa</taxon>
        <taxon>Octocorallia</taxon>
        <taxon>Malacalcyonacea</taxon>
        <taxon>Plexauridae</taxon>
        <taxon>Paramuricea</taxon>
    </lineage>
</organism>
<evidence type="ECO:0000313" key="2">
    <source>
        <dbReference type="EMBL" id="CAB4043891.1"/>
    </source>
</evidence>
<dbReference type="AlphaFoldDB" id="A0A6S7KPJ4"/>
<evidence type="ECO:0000256" key="1">
    <source>
        <dbReference type="SAM" id="MobiDB-lite"/>
    </source>
</evidence>
<keyword evidence="3" id="KW-1185">Reference proteome</keyword>
<dbReference type="Proteomes" id="UP001152795">
    <property type="component" value="Unassembled WGS sequence"/>
</dbReference>
<dbReference type="EMBL" id="CACRXK020033463">
    <property type="protein sequence ID" value="CAB4043891.1"/>
    <property type="molecule type" value="Genomic_DNA"/>
</dbReference>
<proteinExistence type="predicted"/>